<accession>A0A398DRK0</accession>
<dbReference type="AlphaFoldDB" id="A0A398DRK0"/>
<dbReference type="EMBL" id="QXIX01000002">
    <property type="protein sequence ID" value="RIE15709.1"/>
    <property type="molecule type" value="Genomic_DNA"/>
</dbReference>
<evidence type="ECO:0000313" key="5">
    <source>
        <dbReference type="Proteomes" id="UP000265724"/>
    </source>
</evidence>
<evidence type="ECO:0000313" key="6">
    <source>
        <dbReference type="Proteomes" id="UP000266042"/>
    </source>
</evidence>
<dbReference type="Proteomes" id="UP000266042">
    <property type="component" value="Unassembled WGS sequence"/>
</dbReference>
<feature type="region of interest" description="Disordered" evidence="1">
    <location>
        <begin position="77"/>
        <end position="103"/>
    </location>
</feature>
<feature type="domain" description="RadC-like JAB" evidence="2">
    <location>
        <begin position="15"/>
        <end position="54"/>
    </location>
</feature>
<protein>
    <recommendedName>
        <fullName evidence="2">RadC-like JAB domain-containing protein</fullName>
    </recommendedName>
</protein>
<comment type="caution">
    <text evidence="3">The sequence shown here is derived from an EMBL/GenBank/DDBJ whole genome shotgun (WGS) entry which is preliminary data.</text>
</comment>
<sequence>MHQTSNARLPTTLFRTGSRGSISASVVDPADIVREARVHHASRVVLVHNHPSGEGLGGVSVLDRIIVSGDCDRMTYASGPWKGSSGATPRVGGTELRIASFRH</sequence>
<evidence type="ECO:0000313" key="4">
    <source>
        <dbReference type="EMBL" id="RIE15709.1"/>
    </source>
</evidence>
<dbReference type="Proteomes" id="UP000265724">
    <property type="component" value="Unassembled WGS sequence"/>
</dbReference>
<organism evidence="3 6">
    <name type="scientific">Candidatus Cryosericum hinesii</name>
    <dbReference type="NCBI Taxonomy" id="2290915"/>
    <lineage>
        <taxon>Bacteria</taxon>
        <taxon>Pseudomonadati</taxon>
        <taxon>Caldisericota/Cryosericota group</taxon>
        <taxon>Candidatus Cryosericota</taxon>
        <taxon>Candidatus Cryosericia</taxon>
        <taxon>Candidatus Cryosericales</taxon>
        <taxon>Candidatus Cryosericaceae</taxon>
        <taxon>Candidatus Cryosericum</taxon>
    </lineage>
</organism>
<dbReference type="Gene3D" id="3.40.140.10">
    <property type="entry name" value="Cytidine Deaminase, domain 2"/>
    <property type="match status" value="1"/>
</dbReference>
<evidence type="ECO:0000259" key="2">
    <source>
        <dbReference type="Pfam" id="PF04002"/>
    </source>
</evidence>
<proteinExistence type="predicted"/>
<dbReference type="Pfam" id="PF04002">
    <property type="entry name" value="RadC"/>
    <property type="match status" value="1"/>
</dbReference>
<keyword evidence="5" id="KW-1185">Reference proteome</keyword>
<dbReference type="InterPro" id="IPR020891">
    <property type="entry name" value="UPF0758_CS"/>
</dbReference>
<dbReference type="InterPro" id="IPR025657">
    <property type="entry name" value="RadC_JAB"/>
</dbReference>
<dbReference type="EMBL" id="QXIW01000024">
    <property type="protein sequence ID" value="RIE13311.1"/>
    <property type="molecule type" value="Genomic_DNA"/>
</dbReference>
<evidence type="ECO:0000256" key="1">
    <source>
        <dbReference type="SAM" id="MobiDB-lite"/>
    </source>
</evidence>
<dbReference type="PROSITE" id="PS01302">
    <property type="entry name" value="UPF0758"/>
    <property type="match status" value="1"/>
</dbReference>
<gene>
    <name evidence="4" type="ORF">SMC2_00325</name>
    <name evidence="3" type="ORF">SMC3_04735</name>
</gene>
<evidence type="ECO:0000313" key="3">
    <source>
        <dbReference type="EMBL" id="RIE13311.1"/>
    </source>
</evidence>
<name>A0A398DRK0_9BACT</name>
<reference evidence="5 6" key="1">
    <citation type="submission" date="2018-09" db="EMBL/GenBank/DDBJ databases">
        <title>Discovery and Ecogenomic Context for Candidatus Cryosericales, a Global Caldiserica Order Active in Thawing Permafrost.</title>
        <authorList>
            <person name="Martinez M.A."/>
            <person name="Woodcroft B.J."/>
            <person name="Ignacio Espinoza J.C."/>
            <person name="Zayed A."/>
            <person name="Singleton C.M."/>
            <person name="Boyd J."/>
            <person name="Li Y.-F."/>
            <person name="Purvine S."/>
            <person name="Maughan H."/>
            <person name="Hodgkins S.B."/>
            <person name="Anderson D."/>
            <person name="Sederholm M."/>
            <person name="Temperton B."/>
            <person name="Saleska S.R."/>
            <person name="Tyson G.W."/>
            <person name="Rich V.I."/>
        </authorList>
    </citation>
    <scope>NUCLEOTIDE SEQUENCE [LARGE SCALE GENOMIC DNA]</scope>
    <source>
        <strain evidence="4 5">SMC2</strain>
        <strain evidence="3 6">SMC3</strain>
    </source>
</reference>